<comment type="caution">
    <text evidence="8">The sequence shown here is derived from an EMBL/GenBank/DDBJ whole genome shotgun (WGS) entry which is preliminary data.</text>
</comment>
<evidence type="ECO:0000256" key="5">
    <source>
        <dbReference type="ARBA" id="ARBA00022989"/>
    </source>
</evidence>
<organism evidence="8 9">
    <name type="scientific">Snodgrassella alvi SCGC AB-598-J21</name>
    <dbReference type="NCBI Taxonomy" id="1385367"/>
    <lineage>
        <taxon>Bacteria</taxon>
        <taxon>Pseudomonadati</taxon>
        <taxon>Pseudomonadota</taxon>
        <taxon>Betaproteobacteria</taxon>
        <taxon>Neisseriales</taxon>
        <taxon>Neisseriaceae</taxon>
        <taxon>Snodgrassella</taxon>
    </lineage>
</organism>
<protein>
    <submittedName>
        <fullName evidence="8">Putative membrane protein</fullName>
    </submittedName>
</protein>
<comment type="subcellular location">
    <subcellularLocation>
        <location evidence="1">Cell membrane</location>
        <topology evidence="1">Multi-pass membrane protein</topology>
    </subcellularLocation>
</comment>
<reference evidence="8 9" key="1">
    <citation type="journal article" date="2014" name="PLoS Genet.">
        <title>Hidden diversity in honey bee gut symbionts detected by single-cell genomics.</title>
        <authorList>
            <person name="Engel P."/>
            <person name="Stepanauskas R."/>
            <person name="Moran N."/>
        </authorList>
    </citation>
    <scope>NUCLEOTIDE SEQUENCE [LARGE SCALE GENOMIC DNA]</scope>
    <source>
        <strain evidence="8 9">SCGC AB-598-J21</strain>
    </source>
</reference>
<accession>A0A074V5U4</accession>
<name>A0A074V5U4_9NEIS</name>
<evidence type="ECO:0000313" key="8">
    <source>
        <dbReference type="EMBL" id="KEQ00551.1"/>
    </source>
</evidence>
<keyword evidence="5 7" id="KW-1133">Transmembrane helix</keyword>
<dbReference type="GO" id="GO:0005886">
    <property type="term" value="C:plasma membrane"/>
    <property type="evidence" value="ECO:0007669"/>
    <property type="project" value="UniProtKB-SubCell"/>
</dbReference>
<sequence>MGLLWTIIVGFIIGLIAKLIYPGKQQLGIVVTILLGIGGSLLAGYIGQAFGWYHAGEKAGLIASIIFACIILFIYGKIKNRQI</sequence>
<comment type="similarity">
    <text evidence="2">Belongs to the UPF0410 family.</text>
</comment>
<dbReference type="AlphaFoldDB" id="A0A074V5U4"/>
<dbReference type="Proteomes" id="UP000027644">
    <property type="component" value="Unassembled WGS sequence"/>
</dbReference>
<evidence type="ECO:0000256" key="4">
    <source>
        <dbReference type="ARBA" id="ARBA00022692"/>
    </source>
</evidence>
<evidence type="ECO:0000256" key="7">
    <source>
        <dbReference type="SAM" id="Phobius"/>
    </source>
</evidence>
<keyword evidence="4 7" id="KW-0812">Transmembrane</keyword>
<evidence type="ECO:0000256" key="3">
    <source>
        <dbReference type="ARBA" id="ARBA00022475"/>
    </source>
</evidence>
<evidence type="ECO:0000313" key="9">
    <source>
        <dbReference type="Proteomes" id="UP000027644"/>
    </source>
</evidence>
<keyword evidence="6 7" id="KW-0472">Membrane</keyword>
<feature type="transmembrane region" description="Helical" evidence="7">
    <location>
        <begin position="6"/>
        <end position="21"/>
    </location>
</feature>
<dbReference type="Pfam" id="PF04226">
    <property type="entry name" value="Transgly_assoc"/>
    <property type="match status" value="1"/>
</dbReference>
<evidence type="ECO:0000256" key="6">
    <source>
        <dbReference type="ARBA" id="ARBA00023136"/>
    </source>
</evidence>
<gene>
    <name evidence="8" type="ORF">SASC598J21_016970</name>
</gene>
<dbReference type="PANTHER" id="PTHR33884:SF7">
    <property type="entry name" value="BSL8023 PROTEIN"/>
    <property type="match status" value="1"/>
</dbReference>
<proteinExistence type="inferred from homology"/>
<evidence type="ECO:0000256" key="2">
    <source>
        <dbReference type="ARBA" id="ARBA00011006"/>
    </source>
</evidence>
<feature type="transmembrane region" description="Helical" evidence="7">
    <location>
        <begin position="28"/>
        <end position="47"/>
    </location>
</feature>
<dbReference type="InterPro" id="IPR007341">
    <property type="entry name" value="Transgly_assoc"/>
</dbReference>
<feature type="transmembrane region" description="Helical" evidence="7">
    <location>
        <begin position="59"/>
        <end position="78"/>
    </location>
</feature>
<keyword evidence="3" id="KW-1003">Cell membrane</keyword>
<evidence type="ECO:0000256" key="1">
    <source>
        <dbReference type="ARBA" id="ARBA00004651"/>
    </source>
</evidence>
<dbReference type="EMBL" id="AVQL01000449">
    <property type="protein sequence ID" value="KEQ00551.1"/>
    <property type="molecule type" value="Genomic_DNA"/>
</dbReference>
<dbReference type="PANTHER" id="PTHR33884">
    <property type="entry name" value="UPF0410 PROTEIN YMGE"/>
    <property type="match status" value="1"/>
</dbReference>